<dbReference type="InterPro" id="IPR036736">
    <property type="entry name" value="ACP-like_sf"/>
</dbReference>
<keyword evidence="5" id="KW-1185">Reference proteome</keyword>
<keyword evidence="2" id="KW-0597">Phosphoprotein</keyword>
<accession>A0ABP5LK35</accession>
<organism evidence="4 5">
    <name type="scientific">Kitasatospora kazusensis</name>
    <dbReference type="NCBI Taxonomy" id="407974"/>
    <lineage>
        <taxon>Bacteria</taxon>
        <taxon>Bacillati</taxon>
        <taxon>Actinomycetota</taxon>
        <taxon>Actinomycetes</taxon>
        <taxon>Kitasatosporales</taxon>
        <taxon>Streptomycetaceae</taxon>
        <taxon>Kitasatospora</taxon>
    </lineage>
</organism>
<sequence>MNSHLTHDDLALLIKTRAGITVEPGAIGHPDATFDEFGVDSLALLGIVGELENRYGTPIAPGTEMAKTPQEFLDAVNTSVKTGA</sequence>
<comment type="caution">
    <text evidence="4">The sequence shown here is derived from an EMBL/GenBank/DDBJ whole genome shotgun (WGS) entry which is preliminary data.</text>
</comment>
<evidence type="ECO:0000259" key="3">
    <source>
        <dbReference type="PROSITE" id="PS50075"/>
    </source>
</evidence>
<feature type="domain" description="Carrier" evidence="3">
    <location>
        <begin position="4"/>
        <end position="84"/>
    </location>
</feature>
<protein>
    <recommendedName>
        <fullName evidence="3">Carrier domain-containing protein</fullName>
    </recommendedName>
</protein>
<evidence type="ECO:0000256" key="2">
    <source>
        <dbReference type="ARBA" id="ARBA00022553"/>
    </source>
</evidence>
<evidence type="ECO:0000313" key="4">
    <source>
        <dbReference type="EMBL" id="GAA2146527.1"/>
    </source>
</evidence>
<reference evidence="5" key="1">
    <citation type="journal article" date="2019" name="Int. J. Syst. Evol. Microbiol.">
        <title>The Global Catalogue of Microorganisms (GCM) 10K type strain sequencing project: providing services to taxonomists for standard genome sequencing and annotation.</title>
        <authorList>
            <consortium name="The Broad Institute Genomics Platform"/>
            <consortium name="The Broad Institute Genome Sequencing Center for Infectious Disease"/>
            <person name="Wu L."/>
            <person name="Ma J."/>
        </authorList>
    </citation>
    <scope>NUCLEOTIDE SEQUENCE [LARGE SCALE GENOMIC DNA]</scope>
    <source>
        <strain evidence="5">JCM 14560</strain>
    </source>
</reference>
<dbReference type="Proteomes" id="UP001422759">
    <property type="component" value="Unassembled WGS sequence"/>
</dbReference>
<name>A0ABP5LK35_9ACTN</name>
<dbReference type="PROSITE" id="PS00012">
    <property type="entry name" value="PHOSPHOPANTETHEINE"/>
    <property type="match status" value="1"/>
</dbReference>
<gene>
    <name evidence="4" type="ORF">GCM10009760_36410</name>
</gene>
<keyword evidence="1" id="KW-0596">Phosphopantetheine</keyword>
<dbReference type="Gene3D" id="1.10.1200.10">
    <property type="entry name" value="ACP-like"/>
    <property type="match status" value="1"/>
</dbReference>
<dbReference type="SUPFAM" id="SSF47336">
    <property type="entry name" value="ACP-like"/>
    <property type="match status" value="1"/>
</dbReference>
<dbReference type="EMBL" id="BAAANT010000019">
    <property type="protein sequence ID" value="GAA2146527.1"/>
    <property type="molecule type" value="Genomic_DNA"/>
</dbReference>
<dbReference type="InterPro" id="IPR009081">
    <property type="entry name" value="PP-bd_ACP"/>
</dbReference>
<dbReference type="InterPro" id="IPR006162">
    <property type="entry name" value="Ppantetheine_attach_site"/>
</dbReference>
<evidence type="ECO:0000313" key="5">
    <source>
        <dbReference type="Proteomes" id="UP001422759"/>
    </source>
</evidence>
<dbReference type="Pfam" id="PF00550">
    <property type="entry name" value="PP-binding"/>
    <property type="match status" value="1"/>
</dbReference>
<dbReference type="PROSITE" id="PS50075">
    <property type="entry name" value="CARRIER"/>
    <property type="match status" value="1"/>
</dbReference>
<evidence type="ECO:0000256" key="1">
    <source>
        <dbReference type="ARBA" id="ARBA00022450"/>
    </source>
</evidence>
<proteinExistence type="predicted"/>
<dbReference type="RefSeq" id="WP_344466208.1">
    <property type="nucleotide sequence ID" value="NZ_BAAANT010000019.1"/>
</dbReference>